<dbReference type="STRING" id="97331.A0A437A1K4"/>
<keyword evidence="2" id="KW-0813">Transport</keyword>
<dbReference type="PANTHER" id="PTHR15954">
    <property type="entry name" value="VACUOLAR PROTEIN SORTING-ASSOCIATED PROTEIN 51 HOMOLOG"/>
    <property type="match status" value="1"/>
</dbReference>
<name>A0A437A1K4_ARTFL</name>
<dbReference type="EMBL" id="SAEB01000006">
    <property type="protein sequence ID" value="RVD85002.1"/>
    <property type="molecule type" value="Genomic_DNA"/>
</dbReference>
<dbReference type="GO" id="GO:0006869">
    <property type="term" value="P:lipid transport"/>
    <property type="evidence" value="ECO:0007669"/>
    <property type="project" value="UniProtKB-UniRule"/>
</dbReference>
<dbReference type="GO" id="GO:0015031">
    <property type="term" value="P:protein transport"/>
    <property type="evidence" value="ECO:0007669"/>
    <property type="project" value="UniProtKB-UniRule"/>
</dbReference>
<comment type="subcellular location">
    <subcellularLocation>
        <location evidence="2">Golgi apparatus</location>
        <location evidence="2">trans-Golgi network</location>
    </subcellularLocation>
</comment>
<dbReference type="GeneID" id="93585648"/>
<proteinExistence type="inferred from homology"/>
<accession>A0A437A1K4</accession>
<feature type="region of interest" description="Disordered" evidence="3">
    <location>
        <begin position="1"/>
        <end position="105"/>
    </location>
</feature>
<dbReference type="Proteomes" id="UP000283090">
    <property type="component" value="Unassembled WGS sequence"/>
</dbReference>
<dbReference type="AlphaFoldDB" id="A0A437A1K4"/>
<dbReference type="GO" id="GO:0042147">
    <property type="term" value="P:retrograde transport, endosome to Golgi"/>
    <property type="evidence" value="ECO:0007669"/>
    <property type="project" value="UniProtKB-UniRule"/>
</dbReference>
<dbReference type="OrthoDB" id="203678at2759"/>
<keyword evidence="2" id="KW-0653">Protein transport</keyword>
<evidence type="ECO:0000313" key="5">
    <source>
        <dbReference type="Proteomes" id="UP000283090"/>
    </source>
</evidence>
<dbReference type="GO" id="GO:1990745">
    <property type="term" value="C:EARP complex"/>
    <property type="evidence" value="ECO:0007669"/>
    <property type="project" value="TreeGrafter"/>
</dbReference>
<dbReference type="Pfam" id="PF08700">
    <property type="entry name" value="VPS51_Exo84_N"/>
    <property type="match status" value="1"/>
</dbReference>
<organism evidence="4 5">
    <name type="scientific">Arthrobotrys flagrans</name>
    <name type="common">Nematode-trapping fungus</name>
    <name type="synonym">Trichothecium flagrans</name>
    <dbReference type="NCBI Taxonomy" id="97331"/>
    <lineage>
        <taxon>Eukaryota</taxon>
        <taxon>Fungi</taxon>
        <taxon>Dikarya</taxon>
        <taxon>Ascomycota</taxon>
        <taxon>Pezizomycotina</taxon>
        <taxon>Orbiliomycetes</taxon>
        <taxon>Orbiliales</taxon>
        <taxon>Orbiliaceae</taxon>
        <taxon>Arthrobotrys</taxon>
    </lineage>
</organism>
<dbReference type="GO" id="GO:0032456">
    <property type="term" value="P:endocytic recycling"/>
    <property type="evidence" value="ECO:0007669"/>
    <property type="project" value="TreeGrafter"/>
</dbReference>
<comment type="similarity">
    <text evidence="1 2">Belongs to the VPS51 family.</text>
</comment>
<feature type="compositionally biased region" description="Low complexity" evidence="3">
    <location>
        <begin position="1"/>
        <end position="44"/>
    </location>
</feature>
<keyword evidence="2" id="KW-0333">Golgi apparatus</keyword>
<dbReference type="RefSeq" id="XP_067490546.1">
    <property type="nucleotide sequence ID" value="XM_067632260.1"/>
</dbReference>
<dbReference type="GO" id="GO:0048193">
    <property type="term" value="P:Golgi vesicle transport"/>
    <property type="evidence" value="ECO:0007669"/>
    <property type="project" value="TreeGrafter"/>
</dbReference>
<dbReference type="GO" id="GO:0007030">
    <property type="term" value="P:Golgi organization"/>
    <property type="evidence" value="ECO:0007669"/>
    <property type="project" value="UniProtKB-UniRule"/>
</dbReference>
<dbReference type="GO" id="GO:0016020">
    <property type="term" value="C:membrane"/>
    <property type="evidence" value="ECO:0007669"/>
    <property type="project" value="TreeGrafter"/>
</dbReference>
<evidence type="ECO:0000256" key="3">
    <source>
        <dbReference type="SAM" id="MobiDB-lite"/>
    </source>
</evidence>
<keyword evidence="5" id="KW-1185">Reference proteome</keyword>
<dbReference type="GO" id="GO:0005829">
    <property type="term" value="C:cytosol"/>
    <property type="evidence" value="ECO:0007669"/>
    <property type="project" value="GOC"/>
</dbReference>
<protein>
    <recommendedName>
        <fullName evidence="2">Vacuolar protein sorting-associated protein 51 homolog</fullName>
    </recommendedName>
</protein>
<comment type="caution">
    <text evidence="4">The sequence shown here is derived from an EMBL/GenBank/DDBJ whole genome shotgun (WGS) entry which is preliminary data.</text>
</comment>
<sequence length="409" mass="44151">MASTPTISINSPPTSSRPSLDSSVAHSRLSSDSLHSLASLPSHAGTPLAGNSIRQPPGATQRRNRSALREFYGLKRRDEESPNPGVTTPSSAGGDADGGGSGTVNTIGVGDSYSTLLPASELDGPGFDAKGCVDRLVGSQGVKALLKVENGLVNDIRGFDGERKSLVYDNYNKLIAATDTIRSMRSNMEPLSPATTTLLPAISHIASVSSSLVENVHAHDPSTTPEAMRKERLKKKQEAVRYIMEAPDRMEKLVKDGRREEAVREWEVVKDLASLVRGCPLGHGGGLAVHEMRLFGEKDDHRTQEEAGVPSLDGQKIVQPQQDYDPHIPDLAYRMPMESNQEFHKHRKEGRKGPRTGQVYLALGGSCKTANGRAAGRQGPLPWEISIRGSRIPPRSREVGLRINSLAIL</sequence>
<gene>
    <name evidence="4" type="ORF">DFL_003337</name>
</gene>
<evidence type="ECO:0000256" key="2">
    <source>
        <dbReference type="RuleBase" id="RU368010"/>
    </source>
</evidence>
<comment type="subunit">
    <text evidence="2">Component of the Golgi-associated retrograde protein (GARP) complex.</text>
</comment>
<comment type="function">
    <text evidence="2">Acts as component of the GARP complex that is involved in retrograde transport from early and late endosomes to the trans-Golgi network (TGN).</text>
</comment>
<dbReference type="GO" id="GO:0000938">
    <property type="term" value="C:GARP complex"/>
    <property type="evidence" value="ECO:0007669"/>
    <property type="project" value="UniProtKB-UniRule"/>
</dbReference>
<dbReference type="PANTHER" id="PTHR15954:SF4">
    <property type="entry name" value="VACUOLAR PROTEIN SORTING-ASSOCIATED PROTEIN 51 HOMOLOG"/>
    <property type="match status" value="1"/>
</dbReference>
<dbReference type="VEuPathDB" id="FungiDB:DFL_003337"/>
<reference evidence="4 5" key="1">
    <citation type="submission" date="2019-01" db="EMBL/GenBank/DDBJ databases">
        <title>Intercellular communication is required for trap formation in the nematode-trapping fungus Duddingtonia flagrans.</title>
        <authorList>
            <person name="Youssar L."/>
            <person name="Wernet V."/>
            <person name="Hensel N."/>
            <person name="Hildebrandt H.-G."/>
            <person name="Fischer R."/>
        </authorList>
    </citation>
    <scope>NUCLEOTIDE SEQUENCE [LARGE SCALE GENOMIC DNA]</scope>
    <source>
        <strain evidence="4 5">CBS H-5679</strain>
    </source>
</reference>
<evidence type="ECO:0000256" key="1">
    <source>
        <dbReference type="ARBA" id="ARBA00006080"/>
    </source>
</evidence>
<keyword evidence="2" id="KW-0445">Lipid transport</keyword>
<dbReference type="InterPro" id="IPR014812">
    <property type="entry name" value="Vps51"/>
</dbReference>
<evidence type="ECO:0000313" key="4">
    <source>
        <dbReference type="EMBL" id="RVD85002.1"/>
    </source>
</evidence>